<sequence>MAKITMAVASASLPNGSTLRPPTFYEQSWRHPERPLFWKKDWKTGIVRPRRLMDDFQEKDK</sequence>
<organism evidence="1 2">
    <name type="scientific">Cercophora samala</name>
    <dbReference type="NCBI Taxonomy" id="330535"/>
    <lineage>
        <taxon>Eukaryota</taxon>
        <taxon>Fungi</taxon>
        <taxon>Dikarya</taxon>
        <taxon>Ascomycota</taxon>
        <taxon>Pezizomycotina</taxon>
        <taxon>Sordariomycetes</taxon>
        <taxon>Sordariomycetidae</taxon>
        <taxon>Sordariales</taxon>
        <taxon>Lasiosphaeriaceae</taxon>
        <taxon>Cercophora</taxon>
    </lineage>
</organism>
<proteinExistence type="predicted"/>
<accession>A0AA39ZL74</accession>
<reference evidence="1" key="1">
    <citation type="submission" date="2023-06" db="EMBL/GenBank/DDBJ databases">
        <title>Genome-scale phylogeny and comparative genomics of the fungal order Sordariales.</title>
        <authorList>
            <consortium name="Lawrence Berkeley National Laboratory"/>
            <person name="Hensen N."/>
            <person name="Bonometti L."/>
            <person name="Westerberg I."/>
            <person name="Brannstrom I.O."/>
            <person name="Guillou S."/>
            <person name="Cros-Aarteil S."/>
            <person name="Calhoun S."/>
            <person name="Haridas S."/>
            <person name="Kuo A."/>
            <person name="Mondo S."/>
            <person name="Pangilinan J."/>
            <person name="Riley R."/>
            <person name="Labutti K."/>
            <person name="Andreopoulos B."/>
            <person name="Lipzen A."/>
            <person name="Chen C."/>
            <person name="Yanf M."/>
            <person name="Daum C."/>
            <person name="Ng V."/>
            <person name="Clum A."/>
            <person name="Steindorff A."/>
            <person name="Ohm R."/>
            <person name="Martin F."/>
            <person name="Silar P."/>
            <person name="Natvig D."/>
            <person name="Lalanne C."/>
            <person name="Gautier V."/>
            <person name="Ament-Velasquez S.L."/>
            <person name="Kruys A."/>
            <person name="Hutchinson M.I."/>
            <person name="Powell A.J."/>
            <person name="Barry K."/>
            <person name="Miller A.N."/>
            <person name="Grigoriev I.V."/>
            <person name="Debuchy R."/>
            <person name="Gladieux P."/>
            <person name="Thoren M.H."/>
            <person name="Johannesson H."/>
        </authorList>
    </citation>
    <scope>NUCLEOTIDE SEQUENCE</scope>
    <source>
        <strain evidence="1">CBS 307.81</strain>
    </source>
</reference>
<dbReference type="EMBL" id="JAULSY010000009">
    <property type="protein sequence ID" value="KAK0673014.1"/>
    <property type="molecule type" value="Genomic_DNA"/>
</dbReference>
<comment type="caution">
    <text evidence="1">The sequence shown here is derived from an EMBL/GenBank/DDBJ whole genome shotgun (WGS) entry which is preliminary data.</text>
</comment>
<evidence type="ECO:0000313" key="2">
    <source>
        <dbReference type="Proteomes" id="UP001174997"/>
    </source>
</evidence>
<evidence type="ECO:0000313" key="1">
    <source>
        <dbReference type="EMBL" id="KAK0673014.1"/>
    </source>
</evidence>
<protein>
    <submittedName>
        <fullName evidence="1">Uncharacterized protein</fullName>
    </submittedName>
</protein>
<gene>
    <name evidence="1" type="ORF">QBC41DRAFT_312574</name>
</gene>
<keyword evidence="2" id="KW-1185">Reference proteome</keyword>
<dbReference type="AlphaFoldDB" id="A0AA39ZL74"/>
<name>A0AA39ZL74_9PEZI</name>
<dbReference type="Proteomes" id="UP001174997">
    <property type="component" value="Unassembled WGS sequence"/>
</dbReference>